<dbReference type="FunFam" id="3.10.20.90:FF:000049">
    <property type="entry name" value="RB1-inducible coiled-coil protein 1 isoform X1"/>
    <property type="match status" value="1"/>
</dbReference>
<evidence type="ECO:0000256" key="3">
    <source>
        <dbReference type="ARBA" id="ARBA00004371"/>
    </source>
</evidence>
<feature type="region of interest" description="Disordered" evidence="20">
    <location>
        <begin position="638"/>
        <end position="688"/>
    </location>
</feature>
<feature type="compositionally biased region" description="Polar residues" evidence="20">
    <location>
        <begin position="285"/>
        <end position="304"/>
    </location>
</feature>
<evidence type="ECO:0000256" key="19">
    <source>
        <dbReference type="SAM" id="Coils"/>
    </source>
</evidence>
<keyword evidence="12" id="KW-0804">Transcription</keyword>
<keyword evidence="11 19" id="KW-0175">Coiled coil</keyword>
<feature type="region of interest" description="Disordered" evidence="20">
    <location>
        <begin position="1366"/>
        <end position="1385"/>
    </location>
</feature>
<dbReference type="GO" id="GO:0000045">
    <property type="term" value="P:autophagosome assembly"/>
    <property type="evidence" value="ECO:0007669"/>
    <property type="project" value="InterPro"/>
</dbReference>
<dbReference type="CDD" id="cd17060">
    <property type="entry name" value="Ubl_RB1CC1"/>
    <property type="match status" value="1"/>
</dbReference>
<dbReference type="PANTHER" id="PTHR13222">
    <property type="entry name" value="RB1-INDUCIBLE COILED-COIL"/>
    <property type="match status" value="1"/>
</dbReference>
<comment type="function">
    <text evidence="16">Involved in autophagy. Regulates early events but also late events of autophagosome formation through direct interaction with Atg16L1. Required for the formation of the autophagosome-like double-membrane structure that surrounds the Salmonella-containing vacuole (SCV) during S.typhimurium infection and subsequent xenophagy. Involved in repair of DNA damage caused by ionizing radiation, which subsequently improves cell survival by decreasing apoptosis. Inhibits PTK2/FAK1 and PTK2B/PYK2 kinase activity, affecting their downstream signaling pathways. Plays a role as a modulator of TGF-beta-signaling by restricting substrate specificity of RNF111. Functions as a DNA-binding transcription factor. Is a potent regulator of the RB1 pathway through induction of RB1 expression. Plays a crucial role in muscular differentiation. Plays an indispensable role in fetal hematopoiesis and in the regulation of neuronal homeostasis.</text>
</comment>
<dbReference type="GO" id="GO:0034517">
    <property type="term" value="P:ribophagy"/>
    <property type="evidence" value="ECO:0007669"/>
    <property type="project" value="TreeGrafter"/>
</dbReference>
<dbReference type="Pfam" id="PF04108">
    <property type="entry name" value="ATG17_like"/>
    <property type="match status" value="1"/>
</dbReference>
<reference evidence="23" key="1">
    <citation type="submission" date="2014-11" db="EMBL/GenBank/DDBJ databases">
        <authorList>
            <person name="Geib S."/>
        </authorList>
    </citation>
    <scope>NUCLEOTIDE SEQUENCE</scope>
</reference>
<protein>
    <recommendedName>
        <fullName evidence="17">RB1-inducible coiled-coil protein 1</fullName>
    </recommendedName>
    <alternativeName>
        <fullName evidence="18">FAK family kinase-interacting protein of 200 kDa</fullName>
    </alternativeName>
</protein>
<evidence type="ECO:0000256" key="17">
    <source>
        <dbReference type="ARBA" id="ARBA00069790"/>
    </source>
</evidence>
<organism evidence="23">
    <name type="scientific">Zeugodacus cucurbitae</name>
    <name type="common">Melon fruit fly</name>
    <name type="synonym">Bactrocera cucurbitae</name>
    <dbReference type="NCBI Taxonomy" id="28588"/>
    <lineage>
        <taxon>Eukaryota</taxon>
        <taxon>Metazoa</taxon>
        <taxon>Ecdysozoa</taxon>
        <taxon>Arthropoda</taxon>
        <taxon>Hexapoda</taxon>
        <taxon>Insecta</taxon>
        <taxon>Pterygota</taxon>
        <taxon>Neoptera</taxon>
        <taxon>Endopterygota</taxon>
        <taxon>Diptera</taxon>
        <taxon>Brachycera</taxon>
        <taxon>Muscomorpha</taxon>
        <taxon>Tephritoidea</taxon>
        <taxon>Tephritidae</taxon>
        <taxon>Zeugodacus</taxon>
        <taxon>Zeugodacus</taxon>
    </lineage>
</organism>
<evidence type="ECO:0000256" key="20">
    <source>
        <dbReference type="SAM" id="MobiDB-lite"/>
    </source>
</evidence>
<evidence type="ECO:0000256" key="8">
    <source>
        <dbReference type="ARBA" id="ARBA00022927"/>
    </source>
</evidence>
<dbReference type="InterPro" id="IPR040040">
    <property type="entry name" value="ATG11"/>
</dbReference>
<keyword evidence="14" id="KW-0539">Nucleus</keyword>
<dbReference type="GO" id="GO:0008285">
    <property type="term" value="P:negative regulation of cell population proliferation"/>
    <property type="evidence" value="ECO:0007669"/>
    <property type="project" value="UniProtKB-ARBA"/>
</dbReference>
<dbReference type="PANTHER" id="PTHR13222:SF1">
    <property type="entry name" value="RB1-INDUCIBLE COILED-COIL PROTEIN 1"/>
    <property type="match status" value="1"/>
</dbReference>
<evidence type="ECO:0000256" key="18">
    <source>
        <dbReference type="ARBA" id="ARBA00080154"/>
    </source>
</evidence>
<sequence length="1385" mass="156308">MLYVFHVDKGRMMSFDMAVALSSVENLKDTIERMHGIPAINIVLLVSGGEMLTPSTQVSYYSAGTDTNPIYMFLTGDPRTPPPLPANEPDRDLGEQVERCKQLPPIYSSVEKRAQLALKMYEYARDEENLCERLVHDQHLQQQGWYAVVANMEDLIDEFRLRFTNFSTAFDRHLEKRDGYMELLNKFTDDLTMLGRIPILPGLMSMAEEDFHGFDDFLDADEVFSRSQSTQKSVLVAGGVPAQQTGNTEESETPSAHSDNAPIADEKNSKSPIKQAKKGTELAEDTTSSAVATVNPHISSGSSSRPTLNLLQWIISKENQNRLHIMCEECIQGLSAFDKDIYAQLKSEMQHILKQAEQTDVREIKGLGDRLCRLEQLRYQIKRFVQDQKVLSTAFQQNQSRANDLNDPSILPDLCASHQSQLAVMVTNHQKVREIRRMVSKAKDELGLNLHMRLTRIVHVENSMSEFDNRLLFYLRCLRRAERHLQIIEQIHQAPCMYVAAVTEVVRRKMFSGEFRIWATKLAEDLEIIHNEEIKRRQQFNETFDGHFLSKLFPGMNDMPPAFANESPTIFDARLPNITKSDIDMLSSYLPDMVPRILLPDMGPVINFFVSRSGPHQKERMEELVSQQVVSVLGTSAEVEAEEEEDTNALSAGEKPPVSQRLGELQKIGDGCEGSETDTENEFEKVTATQSTAPTLITTATSTITVETIARSAATSLLLTQNAETLTDESESSARAEVERLRGILSAMYKLSSECIRLSRADLEHCRTGVASYREDLQSELQMLHDQWNLIRMQSEQREQLLLQTQELLNETAQQREYELAALRQKLCEAEQLQPQLEDLNEKLSSAELEKERAVASAREELLHEHKSEIESLRCRYKLMTSMELSPSETSLEKLERPPPNIDQNTIDRSEHELIVAQLRASFETEKEKAIAAALDVERAIWQTKFSLNSESVIGNVNILKEMLEEKDRQLDLVRKQNLLLTKEIYQLKLRFDSLTNEEGNSWLKEKIEYLDRDKKRLEKELIIEKERSKRLEMETSFAALKASSSSHKYLLLDSCNKGDVVFVVWSMRHNQYMVVQDSPILYFVHGDCLSAMNLRMPVTPSPSESTILENMLLPVPYYAIGRVIDREFCQAKKDENRYRVSKGTKFYRIKLVPLSSMQHLAGRREKIDTSLCASTSTSFSQCDPSTDNESTALLPSGCKALVPVIGCNQASPTLRQPQFSPNISTIDEIITATTTTTTTAIKDVVDFTTPVTKTEATSEAVIKAIPVDDGDNPVAGETGERCRYTSFSIEDDTEDLPTLTSTPTSMRSMPSQQLTLQTVITEQPTSSGKQNVIPIITDPCIEAADVSGCSADLKNASFATACSEDSDEYRSLEHKDDADFAVSE</sequence>
<evidence type="ECO:0000256" key="10">
    <source>
        <dbReference type="ARBA" id="ARBA00023015"/>
    </source>
</evidence>
<dbReference type="GO" id="GO:0031090">
    <property type="term" value="C:organelle membrane"/>
    <property type="evidence" value="ECO:0007669"/>
    <property type="project" value="UniProtKB-ARBA"/>
</dbReference>
<dbReference type="GO" id="GO:0034045">
    <property type="term" value="C:phagophore assembly site membrane"/>
    <property type="evidence" value="ECO:0007669"/>
    <property type="project" value="TreeGrafter"/>
</dbReference>
<evidence type="ECO:0000256" key="16">
    <source>
        <dbReference type="ARBA" id="ARBA00053494"/>
    </source>
</evidence>
<dbReference type="GO" id="GO:0060090">
    <property type="term" value="F:molecular adaptor activity"/>
    <property type="evidence" value="ECO:0007669"/>
    <property type="project" value="TreeGrafter"/>
</dbReference>
<evidence type="ECO:0000256" key="5">
    <source>
        <dbReference type="ARBA" id="ARBA00022448"/>
    </source>
</evidence>
<keyword evidence="10" id="KW-0805">Transcription regulation</keyword>
<reference evidence="23" key="2">
    <citation type="journal article" date="2015" name="Gigascience">
        <title>Reconstructing a comprehensive transcriptome assembly of a white-pupal translocated strain of the pest fruit fly Bactrocera cucurbitae.</title>
        <authorList>
            <person name="Sim S.B."/>
            <person name="Calla B."/>
            <person name="Hall B."/>
            <person name="DeRego T."/>
            <person name="Geib S.M."/>
        </authorList>
    </citation>
    <scope>NUCLEOTIDE SEQUENCE</scope>
</reference>
<evidence type="ECO:0000313" key="23">
    <source>
        <dbReference type="EMBL" id="JAD00113.1"/>
    </source>
</evidence>
<feature type="domain" description="Autophagy protein ATG17-like" evidence="21">
    <location>
        <begin position="115"/>
        <end position="549"/>
    </location>
</feature>
<dbReference type="GO" id="GO:0000422">
    <property type="term" value="P:autophagy of mitochondrion"/>
    <property type="evidence" value="ECO:0007669"/>
    <property type="project" value="TreeGrafter"/>
</dbReference>
<evidence type="ECO:0000256" key="6">
    <source>
        <dbReference type="ARBA" id="ARBA00022490"/>
    </source>
</evidence>
<dbReference type="GO" id="GO:0005764">
    <property type="term" value="C:lysosome"/>
    <property type="evidence" value="ECO:0007669"/>
    <property type="project" value="UniProtKB-SubCell"/>
</dbReference>
<keyword evidence="9" id="KW-0072">Autophagy</keyword>
<evidence type="ECO:0000256" key="12">
    <source>
        <dbReference type="ARBA" id="ARBA00023163"/>
    </source>
</evidence>
<evidence type="ECO:0000256" key="2">
    <source>
        <dbReference type="ARBA" id="ARBA00004329"/>
    </source>
</evidence>
<keyword evidence="13" id="KW-0458">Lysosome</keyword>
<keyword evidence="6" id="KW-0963">Cytoplasm</keyword>
<feature type="domain" description="Autophagy-related protein 11 C-terminal" evidence="22">
    <location>
        <begin position="1039"/>
        <end position="1152"/>
    </location>
</feature>
<feature type="compositionally biased region" description="Basic and acidic residues" evidence="20">
    <location>
        <begin position="1369"/>
        <end position="1379"/>
    </location>
</feature>
<evidence type="ECO:0000259" key="21">
    <source>
        <dbReference type="Pfam" id="PF04108"/>
    </source>
</evidence>
<evidence type="ECO:0000256" key="14">
    <source>
        <dbReference type="ARBA" id="ARBA00023242"/>
    </source>
</evidence>
<dbReference type="GO" id="GO:0019901">
    <property type="term" value="F:protein kinase binding"/>
    <property type="evidence" value="ECO:0007669"/>
    <property type="project" value="UniProtKB-ARBA"/>
</dbReference>
<evidence type="ECO:0000256" key="15">
    <source>
        <dbReference type="ARBA" id="ARBA00023306"/>
    </source>
</evidence>
<keyword evidence="5" id="KW-0813">Transport</keyword>
<dbReference type="InterPro" id="IPR019460">
    <property type="entry name" value="Atg11_C"/>
</dbReference>
<evidence type="ECO:0000256" key="9">
    <source>
        <dbReference type="ARBA" id="ARBA00023006"/>
    </source>
</evidence>
<dbReference type="InterPro" id="IPR045326">
    <property type="entry name" value="ATG17-like_dom"/>
</dbReference>
<dbReference type="GO" id="GO:0061723">
    <property type="term" value="P:glycophagy"/>
    <property type="evidence" value="ECO:0007669"/>
    <property type="project" value="TreeGrafter"/>
</dbReference>
<dbReference type="GO" id="GO:0061709">
    <property type="term" value="P:reticulophagy"/>
    <property type="evidence" value="ECO:0007669"/>
    <property type="project" value="TreeGrafter"/>
</dbReference>
<gene>
    <name evidence="23" type="primary">RB1CC1</name>
    <name evidence="23" type="ORF">g.27718</name>
</gene>
<dbReference type="EMBL" id="GBXI01014179">
    <property type="protein sequence ID" value="JAD00113.1"/>
    <property type="molecule type" value="Transcribed_RNA"/>
</dbReference>
<dbReference type="GO" id="GO:0015031">
    <property type="term" value="P:protein transport"/>
    <property type="evidence" value="ECO:0007669"/>
    <property type="project" value="UniProtKB-KW"/>
</dbReference>
<keyword evidence="7" id="KW-0597">Phosphoprotein</keyword>
<name>A0A0A1WNW2_ZEUCU</name>
<dbReference type="GO" id="GO:1990316">
    <property type="term" value="C:Atg1/ULK1 kinase complex"/>
    <property type="evidence" value="ECO:0007669"/>
    <property type="project" value="TreeGrafter"/>
</dbReference>
<dbReference type="GO" id="GO:0005829">
    <property type="term" value="C:cytosol"/>
    <property type="evidence" value="ECO:0007669"/>
    <property type="project" value="UniProtKB-SubCell"/>
</dbReference>
<evidence type="ECO:0000256" key="4">
    <source>
        <dbReference type="ARBA" id="ARBA00004514"/>
    </source>
</evidence>
<proteinExistence type="predicted"/>
<dbReference type="GO" id="GO:0034727">
    <property type="term" value="P:piecemeal microautophagy of the nucleus"/>
    <property type="evidence" value="ECO:0007669"/>
    <property type="project" value="TreeGrafter"/>
</dbReference>
<feature type="region of interest" description="Disordered" evidence="20">
    <location>
        <begin position="235"/>
        <end position="304"/>
    </location>
</feature>
<feature type="compositionally biased region" description="Polar residues" evidence="20">
    <location>
        <begin position="242"/>
        <end position="258"/>
    </location>
</feature>
<evidence type="ECO:0000256" key="7">
    <source>
        <dbReference type="ARBA" id="ARBA00022553"/>
    </source>
</evidence>
<evidence type="ECO:0000256" key="13">
    <source>
        <dbReference type="ARBA" id="ARBA00023228"/>
    </source>
</evidence>
<evidence type="ECO:0000256" key="1">
    <source>
        <dbReference type="ARBA" id="ARBA00004123"/>
    </source>
</evidence>
<feature type="coiled-coil region" evidence="19">
    <location>
        <begin position="791"/>
        <end position="857"/>
    </location>
</feature>
<evidence type="ECO:0000256" key="11">
    <source>
        <dbReference type="ARBA" id="ARBA00023054"/>
    </source>
</evidence>
<dbReference type="Pfam" id="PF10377">
    <property type="entry name" value="ATG11"/>
    <property type="match status" value="1"/>
</dbReference>
<dbReference type="GO" id="GO:0005634">
    <property type="term" value="C:nucleus"/>
    <property type="evidence" value="ECO:0007669"/>
    <property type="project" value="UniProtKB-SubCell"/>
</dbReference>
<accession>A0A0A1WNW2</accession>
<keyword evidence="8" id="KW-0653">Protein transport</keyword>
<evidence type="ECO:0000259" key="22">
    <source>
        <dbReference type="Pfam" id="PF10377"/>
    </source>
</evidence>
<feature type="coiled-coil region" evidence="19">
    <location>
        <begin position="1001"/>
        <end position="1035"/>
    </location>
</feature>
<keyword evidence="15" id="KW-0131">Cell cycle</keyword>
<comment type="subcellular location">
    <subcellularLocation>
        <location evidence="4">Cytoplasm</location>
        <location evidence="4">Cytosol</location>
    </subcellularLocation>
    <subcellularLocation>
        <location evidence="3">Lysosome</location>
    </subcellularLocation>
    <subcellularLocation>
        <location evidence="1">Nucleus</location>
    </subcellularLocation>
    <subcellularLocation>
        <location evidence="2">Preautophagosomal structure</location>
    </subcellularLocation>
</comment>
<dbReference type="Gene3D" id="3.10.20.90">
    <property type="entry name" value="Phosphatidylinositol 3-kinase Catalytic Subunit, Chain A, domain 1"/>
    <property type="match status" value="1"/>
</dbReference>